<dbReference type="PANTHER" id="PTHR11679">
    <property type="entry name" value="VESICLE PROTEIN SORTING-ASSOCIATED"/>
    <property type="match status" value="1"/>
</dbReference>
<dbReference type="Gene3D" id="3.40.50.1910">
    <property type="match status" value="1"/>
</dbReference>
<dbReference type="InterPro" id="IPR001619">
    <property type="entry name" value="Sec1-like"/>
</dbReference>
<reference evidence="3" key="1">
    <citation type="submission" date="2020-02" db="EMBL/GenBank/DDBJ databases">
        <authorList>
            <person name="Palmer J.M."/>
        </authorList>
    </citation>
    <scope>NUCLEOTIDE SEQUENCE</scope>
    <source>
        <strain evidence="3">EPUS1.4</strain>
        <tissue evidence="3">Thallus</tissue>
    </source>
</reference>
<feature type="region of interest" description="Disordered" evidence="2">
    <location>
        <begin position="491"/>
        <end position="510"/>
    </location>
</feature>
<evidence type="ECO:0008006" key="5">
    <source>
        <dbReference type="Google" id="ProtNLM"/>
    </source>
</evidence>
<feature type="compositionally biased region" description="Pro residues" evidence="2">
    <location>
        <begin position="498"/>
        <end position="507"/>
    </location>
</feature>
<organism evidence="3 4">
    <name type="scientific">Endocarpon pusillum</name>
    <dbReference type="NCBI Taxonomy" id="364733"/>
    <lineage>
        <taxon>Eukaryota</taxon>
        <taxon>Fungi</taxon>
        <taxon>Dikarya</taxon>
        <taxon>Ascomycota</taxon>
        <taxon>Pezizomycotina</taxon>
        <taxon>Eurotiomycetes</taxon>
        <taxon>Chaetothyriomycetidae</taxon>
        <taxon>Verrucariales</taxon>
        <taxon>Verrucariaceae</taxon>
        <taxon>Endocarpon</taxon>
    </lineage>
</organism>
<accession>A0A8H7ASB6</accession>
<dbReference type="InterPro" id="IPR043127">
    <property type="entry name" value="Sec-1-like_dom3a"/>
</dbReference>
<dbReference type="OrthoDB" id="2228at2759"/>
<evidence type="ECO:0000256" key="2">
    <source>
        <dbReference type="SAM" id="MobiDB-lite"/>
    </source>
</evidence>
<dbReference type="EMBL" id="JAACFV010000014">
    <property type="protein sequence ID" value="KAF7512136.1"/>
    <property type="molecule type" value="Genomic_DNA"/>
</dbReference>
<name>A0A8H7ASB6_9EURO</name>
<protein>
    <recommendedName>
        <fullName evidence="5">Protein transport protein sec1</fullName>
    </recommendedName>
</protein>
<evidence type="ECO:0000313" key="3">
    <source>
        <dbReference type="EMBL" id="KAF7512136.1"/>
    </source>
</evidence>
<gene>
    <name evidence="3" type="ORF">GJ744_002298</name>
</gene>
<dbReference type="PIRSF" id="PIRSF005715">
    <property type="entry name" value="VPS45_Sec1"/>
    <property type="match status" value="1"/>
</dbReference>
<comment type="similarity">
    <text evidence="1">Belongs to the STXBP/unc-18/SEC1 family.</text>
</comment>
<dbReference type="GO" id="GO:0016192">
    <property type="term" value="P:vesicle-mediated transport"/>
    <property type="evidence" value="ECO:0007669"/>
    <property type="project" value="InterPro"/>
</dbReference>
<feature type="region of interest" description="Disordered" evidence="2">
    <location>
        <begin position="660"/>
        <end position="738"/>
    </location>
</feature>
<dbReference type="AlphaFoldDB" id="A0A8H7ASB6"/>
<comment type="caution">
    <text evidence="3">The sequence shown here is derived from an EMBL/GenBank/DDBJ whole genome shotgun (WGS) entry which is preliminary data.</text>
</comment>
<feature type="compositionally biased region" description="Low complexity" evidence="2">
    <location>
        <begin position="662"/>
        <end position="676"/>
    </location>
</feature>
<keyword evidence="4" id="KW-1185">Reference proteome</keyword>
<proteinExistence type="inferred from homology"/>
<dbReference type="InterPro" id="IPR036045">
    <property type="entry name" value="Sec1-like_sf"/>
</dbReference>
<dbReference type="Gene3D" id="3.40.50.2060">
    <property type="match status" value="1"/>
</dbReference>
<dbReference type="InterPro" id="IPR043154">
    <property type="entry name" value="Sec-1-like_dom1"/>
</dbReference>
<dbReference type="InterPro" id="IPR027482">
    <property type="entry name" value="Sec1-like_dom2"/>
</dbReference>
<dbReference type="SUPFAM" id="SSF56815">
    <property type="entry name" value="Sec1/munc18-like (SM) proteins"/>
    <property type="match status" value="1"/>
</dbReference>
<evidence type="ECO:0000313" key="4">
    <source>
        <dbReference type="Proteomes" id="UP000606974"/>
    </source>
</evidence>
<dbReference type="Gene3D" id="3.90.830.10">
    <property type="entry name" value="Syntaxin Binding Protein 1, Chain A, domain 2"/>
    <property type="match status" value="1"/>
</dbReference>
<dbReference type="Pfam" id="PF00995">
    <property type="entry name" value="Sec1"/>
    <property type="match status" value="1"/>
</dbReference>
<sequence length="738" mass="83635">MPNFWSDDVTKGAILYSFQDSYEMGTSMIELQRKVLQRSIIEAAGQEFKVLVVDKQSRGLIDNVLREDDILHGNVTNIEQIEEPRDLNPDMDAVYVLTPQPHIVDCLLADMEQQRYRRSFLVWTSELDHHLRRRIECLPTARDQIADYKTLYVDYYPRETQLVTFRDPSSFFILFHPDCSNLVRGHLEALAQKVVSICVSLGEYPAVRYYRPRAPTHEAGVLCSHLARFIQEALDSHARLHPNYPPPTSTPKPRAILLITDRTMDLLSPLVHEFTYQAMALDLLDIKDGDKLTYLNTVNQGRPNEETKEVEIGEADKIWTANRHMHMKDLLGKIVDDFKKFREAHPQFAENDGASTSVNTIKDMLAGLPEFSEKKEAFSLHLDMAEKCMKIFQENKLLDLGSVEQSLATGLDEDYKKPKNLADQIVRLMDDESVPQEARLRLLILYILYRGGLLNGDIQKLHAHAQLQAQDRDTIDNLDLLGARVRKPLKDMSSRPDPIFPTKPPAGPLEEEVSLSRYEPAMRSMLEEQIQGTLDPLIFPPTKPHLEGNGIGIDMAAQQTSLRTANKPTWARTRPVANEQRQRILVLMAGGATYAEARACYQVSQNASKEVFLITSHMLTPKLFLHQLRGLNLDKRRLDIPAERPPPKAPAHLFERQQAPGLPQQQKPKQASQPLPNTIPPTAAMHNMSLNSKPENGARPIGAFNPSLPSSPATGQAGKLKKNKDEGEKKKKKHHFFK</sequence>
<dbReference type="Proteomes" id="UP000606974">
    <property type="component" value="Unassembled WGS sequence"/>
</dbReference>
<dbReference type="Gene3D" id="1.25.40.60">
    <property type="match status" value="1"/>
</dbReference>
<evidence type="ECO:0000256" key="1">
    <source>
        <dbReference type="ARBA" id="ARBA00009884"/>
    </source>
</evidence>